<comment type="caution">
    <text evidence="2">The sequence shown here is derived from an EMBL/GenBank/DDBJ whole genome shotgun (WGS) entry which is preliminary data.</text>
</comment>
<feature type="transmembrane region" description="Helical" evidence="1">
    <location>
        <begin position="122"/>
        <end position="141"/>
    </location>
</feature>
<evidence type="ECO:0000313" key="3">
    <source>
        <dbReference type="Proteomes" id="UP000244081"/>
    </source>
</evidence>
<feature type="transmembrane region" description="Helical" evidence="1">
    <location>
        <begin position="70"/>
        <end position="88"/>
    </location>
</feature>
<keyword evidence="1" id="KW-0472">Membrane</keyword>
<dbReference type="GO" id="GO:0005886">
    <property type="term" value="C:plasma membrane"/>
    <property type="evidence" value="ECO:0007669"/>
    <property type="project" value="InterPro"/>
</dbReference>
<name>A0A2T5VF34_9HYPH</name>
<keyword evidence="1" id="KW-0812">Transmembrane</keyword>
<feature type="transmembrane region" description="Helical" evidence="1">
    <location>
        <begin position="338"/>
        <end position="354"/>
    </location>
</feature>
<keyword evidence="1" id="KW-1133">Transmembrane helix</keyword>
<feature type="transmembrane region" description="Helical" evidence="1">
    <location>
        <begin position="24"/>
        <end position="44"/>
    </location>
</feature>
<sequence>MKIETSALAGRLIGWGFDVPKLRFTLRTAIAACLALLIAFLVGLEHPQWSAMTVFAAAQPTRGQILEKSVFRFLGTLVGALAGLALLFGAGGNAWVLVVGLSLWIALSVAAGNLFRGYLSYGAILAGFSAAMVVLLAQAHVYTPFALGLDRVLTVLVGVLAASVLGYLATPSVSEGDTVGRLRRLGADMLGAAAARLRGEAADTGFLLAAAAQIDDTLSAYAAGSLRARRHAGVLHRRLIALTDTLLLCASGVSEPDPATAGRLTAISERLHRQANPSGLPDDVRAAADGAVDPVLREALTVLANAVAKEPGATEPGAAVATEAVVEQHWDWVGARHAAIRAFCVLLGLGSLWAGTGWQAGPYMMLGGSVMISIFSTFDDPAWIMARLLFWQVWGAAASLVLKFVLWPLAGSELQTVLLIMPVLLVVVPLMSHKRTGVGSMDYAMVLLLISQPRYPFVAGFIPTLEQAIAVVAGPVIAYCAFLVIFPTNAQRRMKGLAQVMRGELRAMASARTVVGNAVLWRARFCTRLLKMIGWSGKTASARDAVQEEGFAVLGLGQAIYLLRGLRHTTAVADGTKRAGDVALTRLARDAGRSPATLAAIERTTRRLEADAPELAARLRRYTGPAMRAPGESG</sequence>
<feature type="transmembrane region" description="Helical" evidence="1">
    <location>
        <begin position="390"/>
        <end position="408"/>
    </location>
</feature>
<dbReference type="AlphaFoldDB" id="A0A2T5VF34"/>
<dbReference type="GO" id="GO:0022857">
    <property type="term" value="F:transmembrane transporter activity"/>
    <property type="evidence" value="ECO:0007669"/>
    <property type="project" value="InterPro"/>
</dbReference>
<proteinExistence type="predicted"/>
<feature type="transmembrane region" description="Helical" evidence="1">
    <location>
        <begin position="414"/>
        <end position="431"/>
    </location>
</feature>
<dbReference type="EMBL" id="QAYG01000001">
    <property type="protein sequence ID" value="PTW62365.1"/>
    <property type="molecule type" value="Genomic_DNA"/>
</dbReference>
<dbReference type="OrthoDB" id="9807111at2"/>
<dbReference type="RefSeq" id="WP_107987947.1">
    <property type="nucleotide sequence ID" value="NZ_QAYG01000001.1"/>
</dbReference>
<accession>A0A2T5VF34</accession>
<dbReference type="Proteomes" id="UP000244081">
    <property type="component" value="Unassembled WGS sequence"/>
</dbReference>
<reference evidence="2 3" key="1">
    <citation type="submission" date="2018-04" db="EMBL/GenBank/DDBJ databases">
        <title>Genomic Encyclopedia of Archaeal and Bacterial Type Strains, Phase II (KMG-II): from individual species to whole genera.</title>
        <authorList>
            <person name="Goeker M."/>
        </authorList>
    </citation>
    <scope>NUCLEOTIDE SEQUENCE [LARGE SCALE GENOMIC DNA]</scope>
    <source>
        <strain evidence="2 3">DSM 23382</strain>
    </source>
</reference>
<evidence type="ECO:0000313" key="2">
    <source>
        <dbReference type="EMBL" id="PTW62365.1"/>
    </source>
</evidence>
<feature type="transmembrane region" description="Helical" evidence="1">
    <location>
        <begin position="468"/>
        <end position="486"/>
    </location>
</feature>
<feature type="transmembrane region" description="Helical" evidence="1">
    <location>
        <begin position="153"/>
        <end position="174"/>
    </location>
</feature>
<dbReference type="Pfam" id="PF04632">
    <property type="entry name" value="FUSC"/>
    <property type="match status" value="1"/>
</dbReference>
<organism evidence="2 3">
    <name type="scientific">Breoghania corrubedonensis</name>
    <dbReference type="NCBI Taxonomy" id="665038"/>
    <lineage>
        <taxon>Bacteria</taxon>
        <taxon>Pseudomonadati</taxon>
        <taxon>Pseudomonadota</taxon>
        <taxon>Alphaproteobacteria</taxon>
        <taxon>Hyphomicrobiales</taxon>
        <taxon>Stappiaceae</taxon>
        <taxon>Breoghania</taxon>
    </lineage>
</organism>
<protein>
    <submittedName>
        <fullName evidence="2">Putative membrane protein YccC</fullName>
    </submittedName>
</protein>
<evidence type="ECO:0000256" key="1">
    <source>
        <dbReference type="SAM" id="Phobius"/>
    </source>
</evidence>
<dbReference type="InterPro" id="IPR006726">
    <property type="entry name" value="PHBA_efflux_AaeB/fusaric-R"/>
</dbReference>
<gene>
    <name evidence="2" type="ORF">C8N35_101407</name>
</gene>
<feature type="transmembrane region" description="Helical" evidence="1">
    <location>
        <begin position="94"/>
        <end position="115"/>
    </location>
</feature>
<keyword evidence="3" id="KW-1185">Reference proteome</keyword>